<dbReference type="HOGENOM" id="CLU_2303494_0_0_6"/>
<protein>
    <recommendedName>
        <fullName evidence="3">DUF3800 domain-containing protein</fullName>
    </recommendedName>
</protein>
<proteinExistence type="predicted"/>
<sequence>MVCEDAPAHHNGYNDIEWRREMPERIYFYCDESGAKGYADQQEKYPGEVGVFAGLLVPEQQHADLSIKLDMIAKRFTPEQGKLHIIAAAGAHTKPARGLD</sequence>
<dbReference type="KEGG" id="psp:PSPPH_4543"/>
<organism evidence="1 2">
    <name type="scientific">Pseudomonas savastanoi pv. phaseolicola (strain 1448A / Race 6)</name>
    <name type="common">Pseudomonas syringae pv. phaseolicola (strain 1448A / Race 6)</name>
    <dbReference type="NCBI Taxonomy" id="264730"/>
    <lineage>
        <taxon>Bacteria</taxon>
        <taxon>Pseudomonadati</taxon>
        <taxon>Pseudomonadota</taxon>
        <taxon>Gammaproteobacteria</taxon>
        <taxon>Pseudomonadales</taxon>
        <taxon>Pseudomonadaceae</taxon>
        <taxon>Pseudomonas</taxon>
    </lineage>
</organism>
<dbReference type="EMBL" id="CP000058">
    <property type="protein sequence ID" value="AAZ36781.1"/>
    <property type="molecule type" value="Genomic_DNA"/>
</dbReference>
<gene>
    <name evidence="1" type="ordered locus">PSPPH_4543</name>
</gene>
<evidence type="ECO:0000313" key="2">
    <source>
        <dbReference type="Proteomes" id="UP000000551"/>
    </source>
</evidence>
<evidence type="ECO:0008006" key="3">
    <source>
        <dbReference type="Google" id="ProtNLM"/>
    </source>
</evidence>
<dbReference type="Proteomes" id="UP000000551">
    <property type="component" value="Chromosome"/>
</dbReference>
<accession>Q48D83</accession>
<reference evidence="1 2" key="1">
    <citation type="journal article" date="2005" name="J. Bacteriol.">
        <title>Whole-genome sequence analysis of Pseudomonas syringae pv. phaseolicola 1448A reveals divergence among pathovars in genes involved in virulence and transposition.</title>
        <authorList>
            <person name="Joardar V."/>
            <person name="Lindeberg M."/>
            <person name="Jackson R.W."/>
            <person name="Selengut J."/>
            <person name="Dodson R."/>
            <person name="Brinkac L.M."/>
            <person name="Daugherty S.C."/>
            <person name="Deboy R."/>
            <person name="Durkin A.S."/>
            <person name="Giglio M.G."/>
            <person name="Madupu R."/>
            <person name="Nelson W.C."/>
            <person name="Rosovitz M.J."/>
            <person name="Sullivan S."/>
            <person name="Crabtree J."/>
            <person name="Creasy T."/>
            <person name="Davidsen T."/>
            <person name="Haft D.H."/>
            <person name="Zafar N."/>
            <person name="Zhou L."/>
            <person name="Halpin R."/>
            <person name="Holley T."/>
            <person name="Khouri H."/>
            <person name="Feldblyum T."/>
            <person name="White O."/>
            <person name="Fraser C.M."/>
            <person name="Chatterjee A.K."/>
            <person name="Cartinhour S."/>
            <person name="Schneider D.J."/>
            <person name="Mansfield J."/>
            <person name="Collmer A."/>
            <person name="Buell C.R."/>
        </authorList>
    </citation>
    <scope>NUCLEOTIDE SEQUENCE [LARGE SCALE GENOMIC DNA]</scope>
    <source>
        <strain evidence="2">1448A / Race 6</strain>
    </source>
</reference>
<dbReference type="AlphaFoldDB" id="Q48D83"/>
<evidence type="ECO:0000313" key="1">
    <source>
        <dbReference type="EMBL" id="AAZ36781.1"/>
    </source>
</evidence>
<name>Q48D83_PSE14</name>